<evidence type="ECO:0000256" key="1">
    <source>
        <dbReference type="ARBA" id="ARBA00023125"/>
    </source>
</evidence>
<feature type="domain" description="Resolvase/invertase-type recombinase catalytic" evidence="3">
    <location>
        <begin position="5"/>
        <end position="141"/>
    </location>
</feature>
<dbReference type="CDD" id="cd00338">
    <property type="entry name" value="Ser_Recombinase"/>
    <property type="match status" value="1"/>
</dbReference>
<dbReference type="EMBL" id="SNRY01003727">
    <property type="protein sequence ID" value="KAA6319953.1"/>
    <property type="molecule type" value="Genomic_DNA"/>
</dbReference>
<dbReference type="AlphaFoldDB" id="A0A5J4QH85"/>
<protein>
    <submittedName>
        <fullName evidence="4">DNA-invertase hin</fullName>
    </submittedName>
</protein>
<dbReference type="PANTHER" id="PTHR30461:SF2">
    <property type="entry name" value="SERINE RECOMBINASE PINE-RELATED"/>
    <property type="match status" value="1"/>
</dbReference>
<organism evidence="4">
    <name type="scientific">termite gut metagenome</name>
    <dbReference type="NCBI Taxonomy" id="433724"/>
    <lineage>
        <taxon>unclassified sequences</taxon>
        <taxon>metagenomes</taxon>
        <taxon>organismal metagenomes</taxon>
    </lineage>
</organism>
<keyword evidence="2" id="KW-0233">DNA recombination</keyword>
<dbReference type="GO" id="GO:0000150">
    <property type="term" value="F:DNA strand exchange activity"/>
    <property type="evidence" value="ECO:0007669"/>
    <property type="project" value="InterPro"/>
</dbReference>
<dbReference type="PROSITE" id="PS51736">
    <property type="entry name" value="RECOMBINASES_3"/>
    <property type="match status" value="1"/>
</dbReference>
<dbReference type="InterPro" id="IPR050639">
    <property type="entry name" value="SSR_resolvase"/>
</dbReference>
<dbReference type="SUPFAM" id="SSF53041">
    <property type="entry name" value="Resolvase-like"/>
    <property type="match status" value="1"/>
</dbReference>
<dbReference type="Pfam" id="PF00239">
    <property type="entry name" value="Resolvase"/>
    <property type="match status" value="1"/>
</dbReference>
<proteinExistence type="predicted"/>
<dbReference type="GO" id="GO:0003677">
    <property type="term" value="F:DNA binding"/>
    <property type="evidence" value="ECO:0007669"/>
    <property type="project" value="UniProtKB-KW"/>
</dbReference>
<keyword evidence="1" id="KW-0238">DNA-binding</keyword>
<accession>A0A5J4QH85</accession>
<evidence type="ECO:0000256" key="2">
    <source>
        <dbReference type="ARBA" id="ARBA00023172"/>
    </source>
</evidence>
<sequence>MDMERYISYYRVSTQKQGQSGLGLESQKDIVSKYVESQKGLLFNSYTEVESGKKSDRKELQKALMECKAQNAVLIVAKLDRLSRSVSFISNLTDSNVDFVCCDFPSANKFTIHLFASVAQYERELISIRTKAALNAKREQGYKLGNPKATFTNDMRAKASNVKRDKANTNPNNARAKAVISNLLTERNTQSEITRYLNANGFQTSTGKQFTPKAVARLIQRYNLK</sequence>
<comment type="caution">
    <text evidence="4">The sequence shown here is derived from an EMBL/GenBank/DDBJ whole genome shotgun (WGS) entry which is preliminary data.</text>
</comment>
<dbReference type="SMART" id="SM00857">
    <property type="entry name" value="Resolvase"/>
    <property type="match status" value="1"/>
</dbReference>
<dbReference type="InterPro" id="IPR006119">
    <property type="entry name" value="Resolv_N"/>
</dbReference>
<evidence type="ECO:0000259" key="3">
    <source>
        <dbReference type="PROSITE" id="PS51736"/>
    </source>
</evidence>
<reference evidence="4" key="1">
    <citation type="submission" date="2019-03" db="EMBL/GenBank/DDBJ databases">
        <title>Single cell metagenomics reveals metabolic interactions within the superorganism composed of flagellate Streblomastix strix and complex community of Bacteroidetes bacteria on its surface.</title>
        <authorList>
            <person name="Treitli S.C."/>
            <person name="Kolisko M."/>
            <person name="Husnik F."/>
            <person name="Keeling P."/>
            <person name="Hampl V."/>
        </authorList>
    </citation>
    <scope>NUCLEOTIDE SEQUENCE</scope>
    <source>
        <strain evidence="4">STM</strain>
    </source>
</reference>
<name>A0A5J4QH85_9ZZZZ</name>
<gene>
    <name evidence="4" type="ORF">EZS27_030213</name>
</gene>
<evidence type="ECO:0000313" key="4">
    <source>
        <dbReference type="EMBL" id="KAA6319953.1"/>
    </source>
</evidence>
<dbReference type="Gene3D" id="3.40.50.1390">
    <property type="entry name" value="Resolvase, N-terminal catalytic domain"/>
    <property type="match status" value="1"/>
</dbReference>
<dbReference type="PANTHER" id="PTHR30461">
    <property type="entry name" value="DNA-INVERTASE FROM LAMBDOID PROPHAGE"/>
    <property type="match status" value="1"/>
</dbReference>
<dbReference type="InterPro" id="IPR036162">
    <property type="entry name" value="Resolvase-like_N_sf"/>
</dbReference>